<keyword evidence="1 4" id="KW-0328">Glycosyltransferase</keyword>
<keyword evidence="2" id="KW-0808">Transferase</keyword>
<proteinExistence type="predicted"/>
<dbReference type="CDD" id="cd06223">
    <property type="entry name" value="PRTases_typeI"/>
    <property type="match status" value="1"/>
</dbReference>
<dbReference type="InterPro" id="IPR029057">
    <property type="entry name" value="PRTase-like"/>
</dbReference>
<dbReference type="InterPro" id="IPR000836">
    <property type="entry name" value="PRTase_dom"/>
</dbReference>
<protein>
    <submittedName>
        <fullName evidence="4">Phosphoribosyltransferase</fullName>
    </submittedName>
</protein>
<dbReference type="RefSeq" id="WP_386738759.1">
    <property type="nucleotide sequence ID" value="NZ_JBHSMG010000001.1"/>
</dbReference>
<feature type="domain" description="Phosphoribosyltransferase" evidence="3">
    <location>
        <begin position="11"/>
        <end position="150"/>
    </location>
</feature>
<dbReference type="Proteomes" id="UP001596039">
    <property type="component" value="Unassembled WGS sequence"/>
</dbReference>
<evidence type="ECO:0000259" key="3">
    <source>
        <dbReference type="Pfam" id="PF00156"/>
    </source>
</evidence>
<dbReference type="Pfam" id="PF00156">
    <property type="entry name" value="Pribosyltran"/>
    <property type="match status" value="1"/>
</dbReference>
<dbReference type="EMBL" id="JBHSMG010000001">
    <property type="protein sequence ID" value="MFC5501158.1"/>
    <property type="molecule type" value="Genomic_DNA"/>
</dbReference>
<evidence type="ECO:0000256" key="2">
    <source>
        <dbReference type="ARBA" id="ARBA00022679"/>
    </source>
</evidence>
<organism evidence="4 5">
    <name type="scientific">Lysinimonas soli</name>
    <dbReference type="NCBI Taxonomy" id="1074233"/>
    <lineage>
        <taxon>Bacteria</taxon>
        <taxon>Bacillati</taxon>
        <taxon>Actinomycetota</taxon>
        <taxon>Actinomycetes</taxon>
        <taxon>Micrococcales</taxon>
        <taxon>Microbacteriaceae</taxon>
        <taxon>Lysinimonas</taxon>
    </lineage>
</organism>
<dbReference type="PANTHER" id="PTHR43363">
    <property type="entry name" value="HYPOXANTHINE PHOSPHORIBOSYLTRANSFERASE"/>
    <property type="match status" value="1"/>
</dbReference>
<name>A0ABW0NPI5_9MICO</name>
<sequence>MSDEREVLSYELFGLAARELATAIADDGFRPDAIVGIARGGLTLAGALGYALDVKMLGSLNVEFYTGVGATLDAPVVLPPTLDQESLRGKSILLVDDVADSGRTLKLVVELLRAGGGEVRTVCLYSKPSTVEEPYYVWKKTDLWIMFPWSSEGPVAYPDGVTAGAVGH</sequence>
<dbReference type="Gene3D" id="3.40.50.2020">
    <property type="match status" value="1"/>
</dbReference>
<keyword evidence="5" id="KW-1185">Reference proteome</keyword>
<evidence type="ECO:0000256" key="1">
    <source>
        <dbReference type="ARBA" id="ARBA00022676"/>
    </source>
</evidence>
<evidence type="ECO:0000313" key="5">
    <source>
        <dbReference type="Proteomes" id="UP001596039"/>
    </source>
</evidence>
<evidence type="ECO:0000313" key="4">
    <source>
        <dbReference type="EMBL" id="MFC5501158.1"/>
    </source>
</evidence>
<dbReference type="GO" id="GO:0016757">
    <property type="term" value="F:glycosyltransferase activity"/>
    <property type="evidence" value="ECO:0007669"/>
    <property type="project" value="UniProtKB-KW"/>
</dbReference>
<dbReference type="SUPFAM" id="SSF53271">
    <property type="entry name" value="PRTase-like"/>
    <property type="match status" value="1"/>
</dbReference>
<comment type="caution">
    <text evidence="4">The sequence shown here is derived from an EMBL/GenBank/DDBJ whole genome shotgun (WGS) entry which is preliminary data.</text>
</comment>
<accession>A0ABW0NPI5</accession>
<gene>
    <name evidence="4" type="ORF">ACFPJ4_02770</name>
</gene>
<reference evidence="5" key="1">
    <citation type="journal article" date="2019" name="Int. J. Syst. Evol. Microbiol.">
        <title>The Global Catalogue of Microorganisms (GCM) 10K type strain sequencing project: providing services to taxonomists for standard genome sequencing and annotation.</title>
        <authorList>
            <consortium name="The Broad Institute Genomics Platform"/>
            <consortium name="The Broad Institute Genome Sequencing Center for Infectious Disease"/>
            <person name="Wu L."/>
            <person name="Ma J."/>
        </authorList>
    </citation>
    <scope>NUCLEOTIDE SEQUENCE [LARGE SCALE GENOMIC DNA]</scope>
    <source>
        <strain evidence="5">CGMCC 4.6997</strain>
    </source>
</reference>
<dbReference type="PANTHER" id="PTHR43363:SF1">
    <property type="entry name" value="HYPOXANTHINE-GUANINE PHOSPHORIBOSYLTRANSFERASE"/>
    <property type="match status" value="1"/>
</dbReference>